<protein>
    <submittedName>
        <fullName evidence="1">Uncharacterized protein</fullName>
    </submittedName>
</protein>
<name>A0ACD5A8B0_9ACTN</name>
<evidence type="ECO:0000313" key="2">
    <source>
        <dbReference type="Proteomes" id="UP001432251"/>
    </source>
</evidence>
<proteinExistence type="predicted"/>
<dbReference type="EMBL" id="CP146022">
    <property type="protein sequence ID" value="WWQ63330.1"/>
    <property type="molecule type" value="Genomic_DNA"/>
</dbReference>
<reference evidence="1" key="1">
    <citation type="journal article" date="2025" name="Int. J. Syst. Evol. Microbiol.">
        <title>Streptomyces citrinus sp. nov., with yellow diffusible pigment.</title>
        <authorList>
            <person name="He Y."/>
            <person name="Yang E."/>
            <person name="Xu J."/>
            <person name="Sun Y."/>
            <person name="Sun L."/>
        </authorList>
    </citation>
    <scope>NUCLEOTIDE SEQUENCE</scope>
    <source>
        <strain evidence="1">Q6</strain>
    </source>
</reference>
<sequence length="169" mass="18140">MSRSPRVRTAAALLAGLVGCGDDDGGPRRVGTVLDRTDDEGRHFRQVPEKDAPEAGIVVQPDADPSAGWDIRIRLRHFRLSPPGTGSRAVHGRGYAQLYLDGRRLALLRTLDHRLPGSRVGRGTHHVTVRLYADDHTVWAVDGEPVEATADLTASGAETASPAPDMDAP</sequence>
<keyword evidence="2" id="KW-1185">Reference proteome</keyword>
<evidence type="ECO:0000313" key="1">
    <source>
        <dbReference type="EMBL" id="WWQ63330.1"/>
    </source>
</evidence>
<organism evidence="1 2">
    <name type="scientific">Streptomyces citrinus</name>
    <dbReference type="NCBI Taxonomy" id="3118173"/>
    <lineage>
        <taxon>Bacteria</taxon>
        <taxon>Bacillati</taxon>
        <taxon>Actinomycetota</taxon>
        <taxon>Actinomycetes</taxon>
        <taxon>Kitasatosporales</taxon>
        <taxon>Streptomycetaceae</taxon>
        <taxon>Streptomyces</taxon>
    </lineage>
</organism>
<gene>
    <name evidence="1" type="ORF">V2W30_08205</name>
</gene>
<accession>A0ACD5A8B0</accession>
<dbReference type="Proteomes" id="UP001432251">
    <property type="component" value="Chromosome"/>
</dbReference>